<gene>
    <name evidence="1" type="ORF">SAMN04487904_11684</name>
</gene>
<keyword evidence="2" id="KW-1185">Reference proteome</keyword>
<dbReference type="EMBL" id="FPAT01000016">
    <property type="protein sequence ID" value="SFT96776.1"/>
    <property type="molecule type" value="Genomic_DNA"/>
</dbReference>
<organism evidence="1 2">
    <name type="scientific">Actinopolyspora righensis</name>
    <dbReference type="NCBI Taxonomy" id="995060"/>
    <lineage>
        <taxon>Bacteria</taxon>
        <taxon>Bacillati</taxon>
        <taxon>Actinomycetota</taxon>
        <taxon>Actinomycetes</taxon>
        <taxon>Actinopolysporales</taxon>
        <taxon>Actinopolysporaceae</taxon>
        <taxon>Actinopolyspora</taxon>
        <taxon>Actinopolyspora alba group</taxon>
    </lineage>
</organism>
<evidence type="ECO:0008006" key="3">
    <source>
        <dbReference type="Google" id="ProtNLM"/>
    </source>
</evidence>
<dbReference type="Gene3D" id="1.10.287.1060">
    <property type="entry name" value="ESAT-6-like"/>
    <property type="match status" value="1"/>
</dbReference>
<dbReference type="STRING" id="995060.SAMN04487904_11684"/>
<dbReference type="RefSeq" id="WP_092981529.1">
    <property type="nucleotide sequence ID" value="NZ_FPAT01000016.1"/>
</dbReference>
<dbReference type="SUPFAM" id="SSF140453">
    <property type="entry name" value="EsxAB dimer-like"/>
    <property type="match status" value="1"/>
</dbReference>
<dbReference type="AlphaFoldDB" id="A0A1I7CBH4"/>
<sequence>MPIDTRIEGNPESIRSAARWLRSDLSAAVHDCASRNNRVRSRSERVWGGAAGESFRSTLGRIAPGVDELAGDIEGVGRSFERYADDLHTAQQGMRRARDIAVGAGLRVTDTKIFDPGAAPAAPRELPADATPQQARAHDAAVSAQQAHEQKTAAYAEARQEADKSHSLLRDAKKYVEKYWSDLWNKRYIHATDFTNGVVGGLVARNTSIMRAEANRLDAEARTAESRYLKSPGGSTEAEFQTRQQMAKASQAEDTRIRASRFARRVGGKLPVIGLGITAAGIGYDIHTGKPPGKAVFSGLAGAGAAALVASTPVGWGALAAVGVGIGVGVAADFVYDALPDNVRDKINEGVEAVGDAASDAAGAVGDAVSGAWNAVF</sequence>
<accession>A0A1I7CBH4</accession>
<evidence type="ECO:0000313" key="1">
    <source>
        <dbReference type="EMBL" id="SFT96776.1"/>
    </source>
</evidence>
<dbReference type="Proteomes" id="UP000199165">
    <property type="component" value="Unassembled WGS sequence"/>
</dbReference>
<proteinExistence type="predicted"/>
<reference evidence="2" key="1">
    <citation type="submission" date="2016-10" db="EMBL/GenBank/DDBJ databases">
        <authorList>
            <person name="Varghese N."/>
            <person name="Submissions S."/>
        </authorList>
    </citation>
    <scope>NUCLEOTIDE SEQUENCE [LARGE SCALE GENOMIC DNA]</scope>
    <source>
        <strain evidence="2">DSM 45501</strain>
    </source>
</reference>
<dbReference type="InterPro" id="IPR036689">
    <property type="entry name" value="ESAT-6-like_sf"/>
</dbReference>
<protein>
    <recommendedName>
        <fullName evidence="3">WXG100 family type VII secretion target</fullName>
    </recommendedName>
</protein>
<evidence type="ECO:0000313" key="2">
    <source>
        <dbReference type="Proteomes" id="UP000199165"/>
    </source>
</evidence>
<name>A0A1I7CBH4_9ACTN</name>